<dbReference type="InterPro" id="IPR025948">
    <property type="entry name" value="HTH-like_dom"/>
</dbReference>
<keyword evidence="4" id="KW-1185">Reference proteome</keyword>
<gene>
    <name evidence="3" type="ORF">MBO_02937</name>
</gene>
<dbReference type="Pfam" id="PF13276">
    <property type="entry name" value="HTH_21"/>
    <property type="match status" value="1"/>
</dbReference>
<feature type="domain" description="HTH-like" evidence="2">
    <location>
        <begin position="38"/>
        <end position="96"/>
    </location>
</feature>
<dbReference type="RefSeq" id="WP_158580338.1">
    <property type="nucleotide sequence ID" value="NZ_AOMT01000007.1"/>
</dbReference>
<sequence>MQELRHKHALNTLLDIAKLPRSVFYYHLNKAKEPDKDLDLKEQIKHIYHTHKGRYGYRRITLELNNQLGGQDILINHKRVQRLMQAMGLKAKIRQHRHKAYASYQGGTPRQDKRQCPTKRL</sequence>
<dbReference type="eggNOG" id="COG2801">
    <property type="taxonomic scope" value="Bacteria"/>
</dbReference>
<evidence type="ECO:0000313" key="3">
    <source>
        <dbReference type="EMBL" id="KDN25614.1"/>
    </source>
</evidence>
<evidence type="ECO:0000256" key="1">
    <source>
        <dbReference type="SAM" id="MobiDB-lite"/>
    </source>
</evidence>
<evidence type="ECO:0000259" key="2">
    <source>
        <dbReference type="Pfam" id="PF13276"/>
    </source>
</evidence>
<name>A0A066UN88_9GAMM</name>
<protein>
    <submittedName>
        <fullName evidence="3">Putative transposase, ISSmu1</fullName>
    </submittedName>
</protein>
<dbReference type="GeneID" id="301975787"/>
<dbReference type="EMBL" id="AOMT01000007">
    <property type="protein sequence ID" value="KDN25614.1"/>
    <property type="molecule type" value="Genomic_DNA"/>
</dbReference>
<proteinExistence type="predicted"/>
<feature type="region of interest" description="Disordered" evidence="1">
    <location>
        <begin position="98"/>
        <end position="121"/>
    </location>
</feature>
<accession>A0A066UN88</accession>
<reference evidence="3 4" key="1">
    <citation type="journal article" date="2014" name="Genome Announc.">
        <title>Draft Genome Sequence of Moraxella bovoculi Strain 237T (ATCC BAA-1259T) Isolated from a Calf with Infectious Bovine Keratoconjunctivitis.</title>
        <authorList>
            <person name="Calcutt M.J."/>
            <person name="Foecking M.F."/>
            <person name="Martin N.T."/>
            <person name="Mhlanga-Mutangadura T."/>
            <person name="Reilly T.J."/>
        </authorList>
    </citation>
    <scope>NUCLEOTIDE SEQUENCE [LARGE SCALE GENOMIC DNA]</scope>
    <source>
        <strain evidence="3 4">237</strain>
    </source>
</reference>
<dbReference type="PANTHER" id="PTHR46889:SF7">
    <property type="entry name" value="TRANSPOSASE FOR INSERTION SEQUENCE ELEMENT IS904"/>
    <property type="match status" value="1"/>
</dbReference>
<dbReference type="InterPro" id="IPR050900">
    <property type="entry name" value="Transposase_IS3/IS150/IS904"/>
</dbReference>
<dbReference type="AlphaFoldDB" id="A0A066UN88"/>
<evidence type="ECO:0000313" key="4">
    <source>
        <dbReference type="Proteomes" id="UP000035860"/>
    </source>
</evidence>
<dbReference type="Proteomes" id="UP000035860">
    <property type="component" value="Unassembled WGS sequence"/>
</dbReference>
<dbReference type="OrthoDB" id="9810995at2"/>
<organism evidence="3 4">
    <name type="scientific">Moraxella bovoculi 237</name>
    <dbReference type="NCBI Taxonomy" id="743974"/>
    <lineage>
        <taxon>Bacteria</taxon>
        <taxon>Pseudomonadati</taxon>
        <taxon>Pseudomonadota</taxon>
        <taxon>Gammaproteobacteria</taxon>
        <taxon>Moraxellales</taxon>
        <taxon>Moraxellaceae</taxon>
        <taxon>Moraxella</taxon>
    </lineage>
</organism>
<comment type="caution">
    <text evidence="3">The sequence shown here is derived from an EMBL/GenBank/DDBJ whole genome shotgun (WGS) entry which is preliminary data.</text>
</comment>
<dbReference type="PANTHER" id="PTHR46889">
    <property type="entry name" value="TRANSPOSASE INSF FOR INSERTION SEQUENCE IS3B-RELATED"/>
    <property type="match status" value="1"/>
</dbReference>